<feature type="domain" description="FAD-binding" evidence="7">
    <location>
        <begin position="16"/>
        <end position="361"/>
    </location>
</feature>
<evidence type="ECO:0000256" key="6">
    <source>
        <dbReference type="SAM" id="Phobius"/>
    </source>
</evidence>
<organism evidence="8 9">
    <name type="scientific">Macrolepiota fuliginosa MF-IS2</name>
    <dbReference type="NCBI Taxonomy" id="1400762"/>
    <lineage>
        <taxon>Eukaryota</taxon>
        <taxon>Fungi</taxon>
        <taxon>Dikarya</taxon>
        <taxon>Basidiomycota</taxon>
        <taxon>Agaricomycotina</taxon>
        <taxon>Agaricomycetes</taxon>
        <taxon>Agaricomycetidae</taxon>
        <taxon>Agaricales</taxon>
        <taxon>Agaricineae</taxon>
        <taxon>Agaricaceae</taxon>
        <taxon>Macrolepiota</taxon>
    </lineage>
</organism>
<evidence type="ECO:0000256" key="5">
    <source>
        <dbReference type="ARBA" id="ARBA00023033"/>
    </source>
</evidence>
<keyword evidence="2" id="KW-0285">Flavoprotein</keyword>
<reference evidence="8" key="1">
    <citation type="submission" date="2020-11" db="EMBL/GenBank/DDBJ databases">
        <authorList>
            <consortium name="DOE Joint Genome Institute"/>
            <person name="Ahrendt S."/>
            <person name="Riley R."/>
            <person name="Andreopoulos W."/>
            <person name="Labutti K."/>
            <person name="Pangilinan J."/>
            <person name="Ruiz-Duenas F.J."/>
            <person name="Barrasa J.M."/>
            <person name="Sanchez-Garcia M."/>
            <person name="Camarero S."/>
            <person name="Miyauchi S."/>
            <person name="Serrano A."/>
            <person name="Linde D."/>
            <person name="Babiker R."/>
            <person name="Drula E."/>
            <person name="Ayuso-Fernandez I."/>
            <person name="Pacheco R."/>
            <person name="Padilla G."/>
            <person name="Ferreira P."/>
            <person name="Barriuso J."/>
            <person name="Kellner H."/>
            <person name="Castanera R."/>
            <person name="Alfaro M."/>
            <person name="Ramirez L."/>
            <person name="Pisabarro A.G."/>
            <person name="Kuo A."/>
            <person name="Tritt A."/>
            <person name="Lipzen A."/>
            <person name="He G."/>
            <person name="Yan M."/>
            <person name="Ng V."/>
            <person name="Cullen D."/>
            <person name="Martin F."/>
            <person name="Rosso M.-N."/>
            <person name="Henrissat B."/>
            <person name="Hibbett D."/>
            <person name="Martinez A.T."/>
            <person name="Grigoriev I.V."/>
        </authorList>
    </citation>
    <scope>NUCLEOTIDE SEQUENCE</scope>
    <source>
        <strain evidence="8">MF-IS2</strain>
    </source>
</reference>
<evidence type="ECO:0000313" key="9">
    <source>
        <dbReference type="Proteomes" id="UP000807342"/>
    </source>
</evidence>
<dbReference type="PROSITE" id="PS51257">
    <property type="entry name" value="PROKAR_LIPOPROTEIN"/>
    <property type="match status" value="1"/>
</dbReference>
<keyword evidence="6" id="KW-0812">Transmembrane</keyword>
<gene>
    <name evidence="8" type="ORF">P691DRAFT_668727</name>
</gene>
<feature type="transmembrane region" description="Helical" evidence="6">
    <location>
        <begin position="12"/>
        <end position="31"/>
    </location>
</feature>
<evidence type="ECO:0000256" key="2">
    <source>
        <dbReference type="ARBA" id="ARBA00022630"/>
    </source>
</evidence>
<evidence type="ECO:0000256" key="4">
    <source>
        <dbReference type="ARBA" id="ARBA00023002"/>
    </source>
</evidence>
<keyword evidence="5" id="KW-0503">Monooxygenase</keyword>
<evidence type="ECO:0000256" key="1">
    <source>
        <dbReference type="ARBA" id="ARBA00007992"/>
    </source>
</evidence>
<keyword evidence="6" id="KW-1133">Transmembrane helix</keyword>
<dbReference type="Gene3D" id="3.50.50.60">
    <property type="entry name" value="FAD/NAD(P)-binding domain"/>
    <property type="match status" value="1"/>
</dbReference>
<dbReference type="OrthoDB" id="1878542at2759"/>
<dbReference type="PRINTS" id="PR00420">
    <property type="entry name" value="RNGMNOXGNASE"/>
</dbReference>
<evidence type="ECO:0000256" key="3">
    <source>
        <dbReference type="ARBA" id="ARBA00022827"/>
    </source>
</evidence>
<keyword evidence="3" id="KW-0274">FAD</keyword>
<accession>A0A9P5XDR5</accession>
<dbReference type="AlphaFoldDB" id="A0A9P5XDR5"/>
<evidence type="ECO:0000313" key="8">
    <source>
        <dbReference type="EMBL" id="KAF9448815.1"/>
    </source>
</evidence>
<name>A0A9P5XDR5_9AGAR</name>
<dbReference type="SUPFAM" id="SSF54373">
    <property type="entry name" value="FAD-linked reductases, C-terminal domain"/>
    <property type="match status" value="1"/>
</dbReference>
<evidence type="ECO:0000259" key="7">
    <source>
        <dbReference type="Pfam" id="PF01494"/>
    </source>
</evidence>
<keyword evidence="4" id="KW-0560">Oxidoreductase</keyword>
<keyword evidence="9" id="KW-1185">Reference proteome</keyword>
<keyword evidence="6" id="KW-0472">Membrane</keyword>
<protein>
    <submittedName>
        <fullName evidence="8">FAD/NAD(P)-binding domain-containing protein</fullName>
    </submittedName>
</protein>
<dbReference type="InterPro" id="IPR050493">
    <property type="entry name" value="FAD-dep_Monooxygenase_BioMet"/>
</dbReference>
<dbReference type="Proteomes" id="UP000807342">
    <property type="component" value="Unassembled WGS sequence"/>
</dbReference>
<dbReference type="InterPro" id="IPR036188">
    <property type="entry name" value="FAD/NAD-bd_sf"/>
</dbReference>
<dbReference type="GO" id="GO:0071949">
    <property type="term" value="F:FAD binding"/>
    <property type="evidence" value="ECO:0007669"/>
    <property type="project" value="InterPro"/>
</dbReference>
<dbReference type="EMBL" id="MU151149">
    <property type="protein sequence ID" value="KAF9448815.1"/>
    <property type="molecule type" value="Genomic_DNA"/>
</dbReference>
<comment type="similarity">
    <text evidence="1">Belongs to the paxM FAD-dependent monooxygenase family.</text>
</comment>
<sequence>MSSQRYPTAPLALHFTVVGCGISGLCVAYALGRAGHRITIIESAPLLTDVGAGIQITPNVSRILIRWGFGDQFDEMGVKPNFAAFRRYKDDEVVGINILGDDIQKRFGSPYWNVHRADLLQVLYDAAKPFIQVIQDRVVSISTSSRGSPFVTTETGLVVHSDVIIGADGIKSVVRSFVTGQKDRPKPTGDLAYRALIPVDALMNDPILRPLVETPHATVWMGPHRHIVGYSVSGMKMYNLVLLCPDIGSEESWSMDADPKEIRATYAGWSPTVTKLVSLIKKGMKSRLVVREPLKSWTHPNGRITLIGDACHPMLPYVAQGAAMAVEDAAVLGALFSRITSHSQISNLLRVYESLRIPRTTNTQLAALSNQGIFHLPDGPEQQARDEAMQKLTHERERSKVSQGGEEVVDDEGDRMKMKILYSYDPDQAVEEWYRPEGHRMYGEKMKL</sequence>
<proteinExistence type="inferred from homology"/>
<dbReference type="PANTHER" id="PTHR13789">
    <property type="entry name" value="MONOOXYGENASE"/>
    <property type="match status" value="1"/>
</dbReference>
<comment type="caution">
    <text evidence="8">The sequence shown here is derived from an EMBL/GenBank/DDBJ whole genome shotgun (WGS) entry which is preliminary data.</text>
</comment>
<dbReference type="SUPFAM" id="SSF51905">
    <property type="entry name" value="FAD/NAD(P)-binding domain"/>
    <property type="match status" value="1"/>
</dbReference>
<dbReference type="GO" id="GO:0004497">
    <property type="term" value="F:monooxygenase activity"/>
    <property type="evidence" value="ECO:0007669"/>
    <property type="project" value="UniProtKB-KW"/>
</dbReference>
<dbReference type="Pfam" id="PF01494">
    <property type="entry name" value="FAD_binding_3"/>
    <property type="match status" value="1"/>
</dbReference>
<dbReference type="InterPro" id="IPR002938">
    <property type="entry name" value="FAD-bd"/>
</dbReference>
<dbReference type="PANTHER" id="PTHR13789:SF147">
    <property type="entry name" value="PUTATIVE (AFU_ORTHOLOGUE AFUA_2G01950)-RELATED"/>
    <property type="match status" value="1"/>
</dbReference>